<organism evidence="1">
    <name type="scientific">Desulfobacca acetoxidans</name>
    <dbReference type="NCBI Taxonomy" id="60893"/>
    <lineage>
        <taxon>Bacteria</taxon>
        <taxon>Pseudomonadati</taxon>
        <taxon>Thermodesulfobacteriota</taxon>
        <taxon>Desulfobaccia</taxon>
        <taxon>Desulfobaccales</taxon>
        <taxon>Desulfobaccaceae</taxon>
        <taxon>Desulfobacca</taxon>
    </lineage>
</organism>
<gene>
    <name evidence="1" type="ORF">ENV52_07485</name>
</gene>
<dbReference type="AlphaFoldDB" id="A0A7V6A3H8"/>
<proteinExistence type="predicted"/>
<dbReference type="EMBL" id="DTGR01000122">
    <property type="protein sequence ID" value="HHS29525.1"/>
    <property type="molecule type" value="Genomic_DNA"/>
</dbReference>
<sequence length="87" mass="9955">MEGFRHNLTPVEVKKFLKDTKNLTENLLIRYCFKVAQKCPHCGRQEFCRAGAVSLFSSRMDKITHEICACLHCGHQELSTVLTIESL</sequence>
<protein>
    <submittedName>
        <fullName evidence="1">Uncharacterized protein</fullName>
    </submittedName>
</protein>
<name>A0A7V6A3H8_9BACT</name>
<reference evidence="1" key="1">
    <citation type="journal article" date="2020" name="mSystems">
        <title>Genome- and Community-Level Interaction Insights into Carbon Utilization and Element Cycling Functions of Hydrothermarchaeota in Hydrothermal Sediment.</title>
        <authorList>
            <person name="Zhou Z."/>
            <person name="Liu Y."/>
            <person name="Xu W."/>
            <person name="Pan J."/>
            <person name="Luo Z.H."/>
            <person name="Li M."/>
        </authorList>
    </citation>
    <scope>NUCLEOTIDE SEQUENCE [LARGE SCALE GENOMIC DNA]</scope>
    <source>
        <strain evidence="1">SpSt-767</strain>
    </source>
</reference>
<comment type="caution">
    <text evidence="1">The sequence shown here is derived from an EMBL/GenBank/DDBJ whole genome shotgun (WGS) entry which is preliminary data.</text>
</comment>
<accession>A0A7V6A3H8</accession>
<evidence type="ECO:0000313" key="1">
    <source>
        <dbReference type="EMBL" id="HHS29525.1"/>
    </source>
</evidence>